<dbReference type="InterPro" id="IPR000157">
    <property type="entry name" value="TIR_dom"/>
</dbReference>
<sequence length="651" mass="72241">MSGDPHTRQRRLEQQLGWAGWEIRSASPTSQPLEDQPVASIARQLDNVAISYTLSIGKRILGIVEVQQDATPLAETLAATGARIKNDARQRKNSTQEFPAFAYVVDSEHIYFIDARYKESKVRKTQGFHTPAALEEWAEHDPLEPFEALNQLPPTQHLHYYQAGVINAIEDALKGGRRRLSVIMAVGTGKTTTIAQQMYRLASSDVARRILYLTDSRLLLNQAIHAFGALEVEPGVSLNAVVPIFADSPAAIHGATVGRTFVYASTIQSMRAQLAKRATTKAQPIHIDAFDAIISDGVSWPARKSQPSWKKVFEYFDAIEIFFDSTPFLDDDAEEEAFPVYRYGLEQAINDGSLVDSQTAKLRPRANRNYAHVTLGDLGDLGERNPRVFLASASADSHDAESVAISLRRQGVNIIHPAEGEEATDAIELVMSKIKAGDTLVPLLSEASVDAFWSHPEVDSLLERRGIEIIPAVLKPCFLPRALAERTVVDVTRSVDDLMSALNVNSRIDLNILSSEEFEELTSILLRRIHFDVKKINSSRRDMGYDLAAEYRDALGFGDPVSYIVQIKFHHRQRSFVGDLHRLASIISAHADRPHGLLITNAQITSVASEALADLTRKNVQIRVIDGVRFKSFLLAQPDLVNHYFPATGNR</sequence>
<evidence type="ECO:0000259" key="2">
    <source>
        <dbReference type="Pfam" id="PF04851"/>
    </source>
</evidence>
<accession>A0ABP7BJA7</accession>
<protein>
    <recommendedName>
        <fullName evidence="6">Restriction endonuclease</fullName>
    </recommendedName>
</protein>
<dbReference type="Gene3D" id="3.40.1350.10">
    <property type="match status" value="1"/>
</dbReference>
<dbReference type="InterPro" id="IPR011856">
    <property type="entry name" value="tRNA_endonuc-like_dom_sf"/>
</dbReference>
<evidence type="ECO:0000313" key="5">
    <source>
        <dbReference type="Proteomes" id="UP001500902"/>
    </source>
</evidence>
<name>A0ABP7BJA7_9ACTN</name>
<dbReference type="EMBL" id="BAAAZP010000047">
    <property type="protein sequence ID" value="GAA3660853.1"/>
    <property type="molecule type" value="Genomic_DNA"/>
</dbReference>
<dbReference type="InterPro" id="IPR035897">
    <property type="entry name" value="Toll_tir_struct_dom_sf"/>
</dbReference>
<dbReference type="Pfam" id="PF04471">
    <property type="entry name" value="Mrr_cat"/>
    <property type="match status" value="1"/>
</dbReference>
<gene>
    <name evidence="4" type="ORF">GCM10022224_025260</name>
</gene>
<reference evidence="5" key="1">
    <citation type="journal article" date="2019" name="Int. J. Syst. Evol. Microbiol.">
        <title>The Global Catalogue of Microorganisms (GCM) 10K type strain sequencing project: providing services to taxonomists for standard genome sequencing and annotation.</title>
        <authorList>
            <consortium name="The Broad Institute Genomics Platform"/>
            <consortium name="The Broad Institute Genome Sequencing Center for Infectious Disease"/>
            <person name="Wu L."/>
            <person name="Ma J."/>
        </authorList>
    </citation>
    <scope>NUCLEOTIDE SEQUENCE [LARGE SCALE GENOMIC DNA]</scope>
    <source>
        <strain evidence="5">JCM 16904</strain>
    </source>
</reference>
<dbReference type="PANTHER" id="PTHR47396">
    <property type="entry name" value="TYPE I RESTRICTION ENZYME ECOKI R PROTEIN"/>
    <property type="match status" value="1"/>
</dbReference>
<evidence type="ECO:0000259" key="1">
    <source>
        <dbReference type="Pfam" id="PF04471"/>
    </source>
</evidence>
<evidence type="ECO:0000259" key="3">
    <source>
        <dbReference type="Pfam" id="PF13676"/>
    </source>
</evidence>
<dbReference type="InterPro" id="IPR006935">
    <property type="entry name" value="Helicase/UvrB_N"/>
</dbReference>
<feature type="domain" description="Restriction endonuclease type IV Mrr" evidence="1">
    <location>
        <begin position="513"/>
        <end position="633"/>
    </location>
</feature>
<dbReference type="Gene3D" id="3.40.50.10140">
    <property type="entry name" value="Toll/interleukin-1 receptor homology (TIR) domain"/>
    <property type="match status" value="1"/>
</dbReference>
<feature type="domain" description="TIR" evidence="3">
    <location>
        <begin position="388"/>
        <end position="494"/>
    </location>
</feature>
<comment type="caution">
    <text evidence="4">The sequence shown here is derived from an EMBL/GenBank/DDBJ whole genome shotgun (WGS) entry which is preliminary data.</text>
</comment>
<evidence type="ECO:0008006" key="6">
    <source>
        <dbReference type="Google" id="ProtNLM"/>
    </source>
</evidence>
<dbReference type="Pfam" id="PF13676">
    <property type="entry name" value="TIR_2"/>
    <property type="match status" value="1"/>
</dbReference>
<proteinExistence type="predicted"/>
<dbReference type="Proteomes" id="UP001500902">
    <property type="component" value="Unassembled WGS sequence"/>
</dbReference>
<dbReference type="InterPro" id="IPR011335">
    <property type="entry name" value="Restrct_endonuc-II-like"/>
</dbReference>
<dbReference type="InterPro" id="IPR050742">
    <property type="entry name" value="Helicase_Restrict-Modif_Enz"/>
</dbReference>
<dbReference type="RefSeq" id="WP_344876361.1">
    <property type="nucleotide sequence ID" value="NZ_BAAAZP010000047.1"/>
</dbReference>
<keyword evidence="5" id="KW-1185">Reference proteome</keyword>
<dbReference type="Gene3D" id="3.40.50.300">
    <property type="entry name" value="P-loop containing nucleotide triphosphate hydrolases"/>
    <property type="match status" value="1"/>
</dbReference>
<feature type="domain" description="Helicase/UvrB N-terminal" evidence="2">
    <location>
        <begin position="157"/>
        <end position="322"/>
    </location>
</feature>
<dbReference type="InterPro" id="IPR027417">
    <property type="entry name" value="P-loop_NTPase"/>
</dbReference>
<dbReference type="PANTHER" id="PTHR47396:SF1">
    <property type="entry name" value="ATP-DEPENDENT HELICASE IRC3-RELATED"/>
    <property type="match status" value="1"/>
</dbReference>
<dbReference type="Pfam" id="PF04851">
    <property type="entry name" value="ResIII"/>
    <property type="match status" value="1"/>
</dbReference>
<organism evidence="4 5">
    <name type="scientific">Nonomuraea antimicrobica</name>
    <dbReference type="NCBI Taxonomy" id="561173"/>
    <lineage>
        <taxon>Bacteria</taxon>
        <taxon>Bacillati</taxon>
        <taxon>Actinomycetota</taxon>
        <taxon>Actinomycetes</taxon>
        <taxon>Streptosporangiales</taxon>
        <taxon>Streptosporangiaceae</taxon>
        <taxon>Nonomuraea</taxon>
    </lineage>
</organism>
<dbReference type="SUPFAM" id="SSF52540">
    <property type="entry name" value="P-loop containing nucleoside triphosphate hydrolases"/>
    <property type="match status" value="1"/>
</dbReference>
<dbReference type="InterPro" id="IPR007560">
    <property type="entry name" value="Restrct_endonuc_IV_Mrr"/>
</dbReference>
<dbReference type="SUPFAM" id="SSF52980">
    <property type="entry name" value="Restriction endonuclease-like"/>
    <property type="match status" value="1"/>
</dbReference>
<evidence type="ECO:0000313" key="4">
    <source>
        <dbReference type="EMBL" id="GAA3660853.1"/>
    </source>
</evidence>